<dbReference type="RefSeq" id="WP_380604631.1">
    <property type="nucleotide sequence ID" value="NZ_JBHSDU010000015.1"/>
</dbReference>
<dbReference type="EMBL" id="JBHSDU010000015">
    <property type="protein sequence ID" value="MFC4313896.1"/>
    <property type="molecule type" value="Genomic_DNA"/>
</dbReference>
<dbReference type="Proteomes" id="UP001595904">
    <property type="component" value="Unassembled WGS sequence"/>
</dbReference>
<protein>
    <submittedName>
        <fullName evidence="2">Cytochrome P450</fullName>
    </submittedName>
</protein>
<reference evidence="3" key="1">
    <citation type="journal article" date="2019" name="Int. J. Syst. Evol. Microbiol.">
        <title>The Global Catalogue of Microorganisms (GCM) 10K type strain sequencing project: providing services to taxonomists for standard genome sequencing and annotation.</title>
        <authorList>
            <consortium name="The Broad Institute Genomics Platform"/>
            <consortium name="The Broad Institute Genome Sequencing Center for Infectious Disease"/>
            <person name="Wu L."/>
            <person name="Ma J."/>
        </authorList>
    </citation>
    <scope>NUCLEOTIDE SEQUENCE [LARGE SCALE GENOMIC DNA]</scope>
    <source>
        <strain evidence="3">CGMCC 1.10759</strain>
    </source>
</reference>
<dbReference type="SUPFAM" id="SSF48264">
    <property type="entry name" value="Cytochrome P450"/>
    <property type="match status" value="1"/>
</dbReference>
<organism evidence="2 3">
    <name type="scientific">Steroidobacter flavus</name>
    <dbReference type="NCBI Taxonomy" id="1842136"/>
    <lineage>
        <taxon>Bacteria</taxon>
        <taxon>Pseudomonadati</taxon>
        <taxon>Pseudomonadota</taxon>
        <taxon>Gammaproteobacteria</taxon>
        <taxon>Steroidobacterales</taxon>
        <taxon>Steroidobacteraceae</taxon>
        <taxon>Steroidobacter</taxon>
    </lineage>
</organism>
<dbReference type="CDD" id="cd11079">
    <property type="entry name" value="Cyp_unk"/>
    <property type="match status" value="1"/>
</dbReference>
<dbReference type="PANTHER" id="PTHR46696:SF6">
    <property type="entry name" value="P450, PUTATIVE (EUROFUNG)-RELATED"/>
    <property type="match status" value="1"/>
</dbReference>
<evidence type="ECO:0000313" key="3">
    <source>
        <dbReference type="Proteomes" id="UP001595904"/>
    </source>
</evidence>
<dbReference type="PRINTS" id="PR00359">
    <property type="entry name" value="BP450"/>
</dbReference>
<dbReference type="PRINTS" id="PR00385">
    <property type="entry name" value="P450"/>
</dbReference>
<accession>A0ABV8T1V0</accession>
<dbReference type="InterPro" id="IPR002397">
    <property type="entry name" value="Cyt_P450_B"/>
</dbReference>
<dbReference type="Gene3D" id="1.10.630.10">
    <property type="entry name" value="Cytochrome P450"/>
    <property type="match status" value="1"/>
</dbReference>
<dbReference type="PANTHER" id="PTHR46696">
    <property type="entry name" value="P450, PUTATIVE (EUROFUNG)-RELATED"/>
    <property type="match status" value="1"/>
</dbReference>
<name>A0ABV8T1V0_9GAMM</name>
<comment type="caution">
    <text evidence="2">The sequence shown here is derived from an EMBL/GenBank/DDBJ whole genome shotgun (WGS) entry which is preliminary data.</text>
</comment>
<keyword evidence="3" id="KW-1185">Reference proteome</keyword>
<gene>
    <name evidence="2" type="ORF">ACFPN2_32780</name>
</gene>
<evidence type="ECO:0000313" key="2">
    <source>
        <dbReference type="EMBL" id="MFC4313896.1"/>
    </source>
</evidence>
<dbReference type="InterPro" id="IPR036396">
    <property type="entry name" value="Cyt_P450_sf"/>
</dbReference>
<sequence>MSRVPDQVFVEDWDPKDSSVLRDQISAYDNMRRRCPVAHSEAMHWSLFRHADVVRALRDPRTYSNEVSTHLSVPNGIDPPLHSDYRAIIDPYFSRERIDAFEPVCREIAEGLIGKLPIDRAVEVMSELAQPFALKAQSAFLDWPVHLHEPLRQWTMRNREATLAQDPVATAAVAQEFDGYIRDLLETRRQAATPSDDVTSRLLRERIRGRLLTDEEIVSILRNWTVGELTTIAACVGILVHYLAEHPSVQQQLRQMPTALPTAIDEVLRIHPPLLTSRRKTTRPVTVGGKFMAAGSRVTLMWASANRDERAFDAPDEFQLDRNPDENLLYGLGIHVCPGAPLARLELRVIMEELLAYTEWFSPQPNQPPVRAMYPASGYFETWVALG</sequence>
<proteinExistence type="inferred from homology"/>
<dbReference type="Pfam" id="PF00067">
    <property type="entry name" value="p450"/>
    <property type="match status" value="1"/>
</dbReference>
<dbReference type="InterPro" id="IPR001128">
    <property type="entry name" value="Cyt_P450"/>
</dbReference>
<comment type="similarity">
    <text evidence="1">Belongs to the cytochrome P450 family.</text>
</comment>
<evidence type="ECO:0000256" key="1">
    <source>
        <dbReference type="ARBA" id="ARBA00010617"/>
    </source>
</evidence>